<evidence type="ECO:0000256" key="1">
    <source>
        <dbReference type="ARBA" id="ARBA00004651"/>
    </source>
</evidence>
<keyword evidence="5 8" id="KW-0812">Transmembrane</keyword>
<feature type="transmembrane region" description="Helical" evidence="8">
    <location>
        <begin position="6"/>
        <end position="22"/>
    </location>
</feature>
<comment type="subcellular location">
    <subcellularLocation>
        <location evidence="1">Cell membrane</location>
        <topology evidence="1">Multi-pass membrane protein</topology>
    </subcellularLocation>
</comment>
<dbReference type="GO" id="GO:0055085">
    <property type="term" value="P:transmembrane transport"/>
    <property type="evidence" value="ECO:0007669"/>
    <property type="project" value="InterPro"/>
</dbReference>
<name>A0AAE9KFY7_9NEIS</name>
<evidence type="ECO:0000313" key="11">
    <source>
        <dbReference type="Proteomes" id="UP000294721"/>
    </source>
</evidence>
<keyword evidence="11" id="KW-1185">Reference proteome</keyword>
<dbReference type="GO" id="GO:0005886">
    <property type="term" value="C:plasma membrane"/>
    <property type="evidence" value="ECO:0007669"/>
    <property type="project" value="UniProtKB-SubCell"/>
</dbReference>
<evidence type="ECO:0000313" key="10">
    <source>
        <dbReference type="EMBL" id="UOO78329.1"/>
    </source>
</evidence>
<feature type="transmembrane region" description="Helical" evidence="8">
    <location>
        <begin position="255"/>
        <end position="274"/>
    </location>
</feature>
<feature type="transmembrane region" description="Helical" evidence="8">
    <location>
        <begin position="95"/>
        <end position="118"/>
    </location>
</feature>
<reference evidence="9 11" key="1">
    <citation type="submission" date="2019-03" db="EMBL/GenBank/DDBJ databases">
        <title>Genomic Encyclopedia of Type Strains, Phase IV (KMG-IV): sequencing the most valuable type-strain genomes for metagenomic binning, comparative biology and taxonomic classification.</title>
        <authorList>
            <person name="Goeker M."/>
        </authorList>
    </citation>
    <scope>NUCLEOTIDE SEQUENCE [LARGE SCALE GENOMIC DNA]</scope>
    <source>
        <strain evidence="9 11">DSM 17474</strain>
    </source>
</reference>
<accession>A0AAE9KFY7</accession>
<organism evidence="10 12">
    <name type="scientific">Uruburuella suis</name>
    <dbReference type="NCBI Taxonomy" id="252130"/>
    <lineage>
        <taxon>Bacteria</taxon>
        <taxon>Pseudomonadati</taxon>
        <taxon>Pseudomonadota</taxon>
        <taxon>Betaproteobacteria</taxon>
        <taxon>Neisseriales</taxon>
        <taxon>Neisseriaceae</taxon>
        <taxon>Uruburuella</taxon>
    </lineage>
</organism>
<feature type="transmembrane region" description="Helical" evidence="8">
    <location>
        <begin position="229"/>
        <end position="249"/>
    </location>
</feature>
<keyword evidence="7 8" id="KW-0472">Membrane</keyword>
<feature type="transmembrane region" description="Helical" evidence="8">
    <location>
        <begin position="124"/>
        <end position="145"/>
    </location>
</feature>
<dbReference type="KEGG" id="usu:LVJ78_06215"/>
<dbReference type="EMBL" id="CP091507">
    <property type="protein sequence ID" value="UOO78329.1"/>
    <property type="molecule type" value="Genomic_DNA"/>
</dbReference>
<protein>
    <submittedName>
        <fullName evidence="10">AEC family transporter</fullName>
    </submittedName>
</protein>
<dbReference type="Pfam" id="PF03547">
    <property type="entry name" value="Mem_trans"/>
    <property type="match status" value="1"/>
</dbReference>
<dbReference type="Proteomes" id="UP000294721">
    <property type="component" value="Unassembled WGS sequence"/>
</dbReference>
<evidence type="ECO:0000256" key="7">
    <source>
        <dbReference type="ARBA" id="ARBA00023136"/>
    </source>
</evidence>
<evidence type="ECO:0000256" key="6">
    <source>
        <dbReference type="ARBA" id="ARBA00022989"/>
    </source>
</evidence>
<dbReference type="AlphaFoldDB" id="A0AAE9KFY7"/>
<evidence type="ECO:0000313" key="9">
    <source>
        <dbReference type="EMBL" id="TCP02404.1"/>
    </source>
</evidence>
<reference evidence="10" key="2">
    <citation type="submission" date="2021-12" db="EMBL/GenBank/DDBJ databases">
        <authorList>
            <person name="Veyrier F.J."/>
        </authorList>
    </citation>
    <scope>NUCLEOTIDE SEQUENCE</scope>
    <source>
        <strain evidence="10">1258/02</strain>
    </source>
</reference>
<gene>
    <name evidence="9" type="ORF">EV680_12432</name>
    <name evidence="10" type="ORF">LVJ78_06215</name>
</gene>
<feature type="transmembrane region" description="Helical" evidence="8">
    <location>
        <begin position="65"/>
        <end position="83"/>
    </location>
</feature>
<dbReference type="RefSeq" id="WP_132954400.1">
    <property type="nucleotide sequence ID" value="NZ_CALJUB010000030.1"/>
</dbReference>
<keyword evidence="6 8" id="KW-1133">Transmembrane helix</keyword>
<feature type="transmembrane region" description="Helical" evidence="8">
    <location>
        <begin position="195"/>
        <end position="217"/>
    </location>
</feature>
<feature type="transmembrane region" description="Helical" evidence="8">
    <location>
        <begin position="286"/>
        <end position="306"/>
    </location>
</feature>
<evidence type="ECO:0000256" key="4">
    <source>
        <dbReference type="ARBA" id="ARBA00022475"/>
    </source>
</evidence>
<sequence length="307" mass="32798">MLAILTITMPIFIIMAMGYFSVRFDFFTEVQLAGIGKFVIRIGLPMLVFHAITTRPLSDVINLNYLYGYGLASLLAFFAGWGLSRRRGQDATLSALNGLATGMSNTGFIGYPLLAMVIGPQAGGYLAMNALLENILVLPLMFILIDVARGGSGKISTTLWRVVKNLLKNPIIGSLLLALVFALCRIPVPAVAEKVAAMLASAASPLALFVIGGGLYGLRIRGGMADISVIVAGKLLLFPALVVGCLWLFGADHDTVFAGALLASVPMASMYPLFGRQYGFEQRTAAAMLVTTIASFFSISLVLLLWH</sequence>
<evidence type="ECO:0000256" key="2">
    <source>
        <dbReference type="ARBA" id="ARBA00010145"/>
    </source>
</evidence>
<dbReference type="InterPro" id="IPR038770">
    <property type="entry name" value="Na+/solute_symporter_sf"/>
</dbReference>
<dbReference type="PANTHER" id="PTHR36838">
    <property type="entry name" value="AUXIN EFFLUX CARRIER FAMILY PROTEIN"/>
    <property type="match status" value="1"/>
</dbReference>
<evidence type="ECO:0000256" key="5">
    <source>
        <dbReference type="ARBA" id="ARBA00022692"/>
    </source>
</evidence>
<keyword evidence="3" id="KW-0813">Transport</keyword>
<evidence type="ECO:0000256" key="3">
    <source>
        <dbReference type="ARBA" id="ARBA00022448"/>
    </source>
</evidence>
<dbReference type="Proteomes" id="UP000829756">
    <property type="component" value="Chromosome"/>
</dbReference>
<proteinExistence type="inferred from homology"/>
<reference evidence="10" key="3">
    <citation type="journal article" date="2022" name="Res Sq">
        <title>Evolution of multicellular longitudinally dividing oral cavity symbionts (Neisseriaceae).</title>
        <authorList>
            <person name="Nyongesa S."/>
            <person name="Weber P."/>
            <person name="Bernet E."/>
            <person name="Pullido F."/>
            <person name="Nieckarz M."/>
            <person name="Delaby M."/>
            <person name="Nieves C."/>
            <person name="Viehboeck T."/>
            <person name="Krause N."/>
            <person name="Rivera-Millot A."/>
            <person name="Nakamura A."/>
            <person name="Vischer N."/>
            <person name="VanNieuwenhze M."/>
            <person name="Brun Y."/>
            <person name="Cava F."/>
            <person name="Bulgheresi S."/>
            <person name="Veyrier F."/>
        </authorList>
    </citation>
    <scope>NUCLEOTIDE SEQUENCE</scope>
    <source>
        <strain evidence="10">1258/02</strain>
    </source>
</reference>
<dbReference type="EMBL" id="SLXE01000024">
    <property type="protein sequence ID" value="TCP02404.1"/>
    <property type="molecule type" value="Genomic_DNA"/>
</dbReference>
<dbReference type="Gene3D" id="1.20.1530.20">
    <property type="match status" value="1"/>
</dbReference>
<dbReference type="PANTHER" id="PTHR36838:SF3">
    <property type="entry name" value="TRANSPORTER AUXIN EFFLUX CARRIER EC FAMILY"/>
    <property type="match status" value="1"/>
</dbReference>
<evidence type="ECO:0000256" key="8">
    <source>
        <dbReference type="SAM" id="Phobius"/>
    </source>
</evidence>
<feature type="transmembrane region" description="Helical" evidence="8">
    <location>
        <begin position="166"/>
        <end position="183"/>
    </location>
</feature>
<comment type="similarity">
    <text evidence="2">Belongs to the auxin efflux carrier (TC 2.A.69) family.</text>
</comment>
<dbReference type="InterPro" id="IPR004776">
    <property type="entry name" value="Mem_transp_PIN-like"/>
</dbReference>
<keyword evidence="4" id="KW-1003">Cell membrane</keyword>
<evidence type="ECO:0000313" key="12">
    <source>
        <dbReference type="Proteomes" id="UP000829756"/>
    </source>
</evidence>